<dbReference type="SMART" id="SM00369">
    <property type="entry name" value="LRR_TYP"/>
    <property type="match status" value="3"/>
</dbReference>
<evidence type="ECO:0000256" key="7">
    <source>
        <dbReference type="ARBA" id="ARBA00026055"/>
    </source>
</evidence>
<dbReference type="CDD" id="cd17044">
    <property type="entry name" value="Ubl_TBCE"/>
    <property type="match status" value="1"/>
</dbReference>
<dbReference type="Gene3D" id="2.30.30.190">
    <property type="entry name" value="CAP Gly-rich-like domain"/>
    <property type="match status" value="1"/>
</dbReference>
<dbReference type="STRING" id="200361.A0A452XJP8"/>
<feature type="domain" description="CAP-Gly" evidence="9">
    <location>
        <begin position="155"/>
        <end position="199"/>
    </location>
</feature>
<comment type="subunit">
    <text evidence="7">Supercomplex made of cofactors A to E. Cofactors A and D function by capturing and stabilizing tubulin in a quasi-native conformation. Cofactor E binds to the cofactor D-tubulin complex; interaction with cofactor C then causes the release of tubulin polypeptides that are committed to the native state.</text>
</comment>
<evidence type="ECO:0000313" key="10">
    <source>
        <dbReference type="EnsemblPlants" id="AET1Gv20034000.10"/>
    </source>
</evidence>
<evidence type="ECO:0000256" key="3">
    <source>
        <dbReference type="ARBA" id="ARBA00022490"/>
    </source>
</evidence>
<reference evidence="11" key="2">
    <citation type="journal article" date="2017" name="Nat. Plants">
        <title>The Aegilops tauschii genome reveals multiple impacts of transposons.</title>
        <authorList>
            <person name="Zhao G."/>
            <person name="Zou C."/>
            <person name="Li K."/>
            <person name="Wang K."/>
            <person name="Li T."/>
            <person name="Gao L."/>
            <person name="Zhang X."/>
            <person name="Wang H."/>
            <person name="Yang Z."/>
            <person name="Liu X."/>
            <person name="Jiang W."/>
            <person name="Mao L."/>
            <person name="Kong X."/>
            <person name="Jiao Y."/>
            <person name="Jia J."/>
        </authorList>
    </citation>
    <scope>NUCLEOTIDE SEQUENCE [LARGE SCALE GENOMIC DNA]</scope>
    <source>
        <strain evidence="11">cv. AL8/78</strain>
    </source>
</reference>
<keyword evidence="11" id="KW-1185">Reference proteome</keyword>
<dbReference type="PROSITE" id="PS50245">
    <property type="entry name" value="CAP_GLY_2"/>
    <property type="match status" value="1"/>
</dbReference>
<dbReference type="InterPro" id="IPR050333">
    <property type="entry name" value="SLRP"/>
</dbReference>
<keyword evidence="3" id="KW-0963">Cytoplasm</keyword>
<proteinExistence type="inferred from homology"/>
<evidence type="ECO:0000256" key="1">
    <source>
        <dbReference type="ARBA" id="ARBA00004496"/>
    </source>
</evidence>
<dbReference type="PANTHER" id="PTHR45712">
    <property type="entry name" value="AGAP008170-PA"/>
    <property type="match status" value="1"/>
</dbReference>
<evidence type="ECO:0000259" key="9">
    <source>
        <dbReference type="PROSITE" id="PS50245"/>
    </source>
</evidence>
<sequence>PPSHRRRAGVRRTTEAHTGRGAGTNHRRRRCEDPNSRSPLFRLLTRRDGCSDCWRVCKYAILWECMQIFIFVISNSGRRRDDEIANKRVLIKRVVGGSTLVSGTSLSALPPSDPVPVPLPPHHTHMAAAGAGFRLGQRVHAAGDPRRSGTVRYLGPVDGHGGDWVGVDWDGGAGGRHDGSLAGRRYFAAAGERSASFARPSALSAGIALPDALRLRYRVDDFTKEEQDEMYVFSTSQKRVSVELVGTNKVRDKLKNFDELSCASVSFMGVSSAGSPEELQGLVPNLRQLDLTGNLISQWQDIFSLCQALPSLEVLDLTNNTMENDFVESPLLKNIRVLVLNNCGVTWELIEKLKVPFACLTDLHLIWNKLNIITTPAGNFVQGFDTLRLLNLEDNHIVSWDEMVKLSYLRSLEQLHLNKNKIKHVRYPSNLPSSGSLGDVAVPAFEKLQVLLLGSNEIEDFPSVDSLNLFPSLMDVRISDNPIADPAKGGAPRFVLVARLGNVKILNGSEVSARERREAEIRYIRLVMGKAESSDPELLKQLHPRFAELKAFHGIEDEKPTSRMSGPQKMASGLISITLKCVGPSMGEKQPLTKKLPPATTVGKLKSLCESFFKLKDIKLRLFLEEEGCPLPQLLEEETASLVELGIGTGATIIVDEES</sequence>
<evidence type="ECO:0000256" key="5">
    <source>
        <dbReference type="ARBA" id="ARBA00022737"/>
    </source>
</evidence>
<dbReference type="SUPFAM" id="SSF52058">
    <property type="entry name" value="L domain-like"/>
    <property type="match status" value="1"/>
</dbReference>
<evidence type="ECO:0000256" key="6">
    <source>
        <dbReference type="ARBA" id="ARBA00023186"/>
    </source>
</evidence>
<evidence type="ECO:0000313" key="11">
    <source>
        <dbReference type="Proteomes" id="UP000015105"/>
    </source>
</evidence>
<reference evidence="10" key="5">
    <citation type="journal article" date="2021" name="G3 (Bethesda)">
        <title>Aegilops tauschii genome assembly Aet v5.0 features greater sequence contiguity and improved annotation.</title>
        <authorList>
            <person name="Wang L."/>
            <person name="Zhu T."/>
            <person name="Rodriguez J.C."/>
            <person name="Deal K.R."/>
            <person name="Dubcovsky J."/>
            <person name="McGuire P.E."/>
            <person name="Lux T."/>
            <person name="Spannagl M."/>
            <person name="Mayer K.F.X."/>
            <person name="Baldrich P."/>
            <person name="Meyers B.C."/>
            <person name="Huo N."/>
            <person name="Gu Y.Q."/>
            <person name="Zhou H."/>
            <person name="Devos K.M."/>
            <person name="Bennetzen J.L."/>
            <person name="Unver T."/>
            <person name="Budak H."/>
            <person name="Gulick P.J."/>
            <person name="Galiba G."/>
            <person name="Kalapos B."/>
            <person name="Nelson D.R."/>
            <person name="Li P."/>
            <person name="You F.M."/>
            <person name="Luo M.C."/>
            <person name="Dvorak J."/>
        </authorList>
    </citation>
    <scope>NUCLEOTIDE SEQUENCE [LARGE SCALE GENOMIC DNA]</scope>
    <source>
        <strain evidence="10">cv. AL8/78</strain>
    </source>
</reference>
<dbReference type="InterPro" id="IPR029071">
    <property type="entry name" value="Ubiquitin-like_domsf"/>
</dbReference>
<dbReference type="InterPro" id="IPR003591">
    <property type="entry name" value="Leu-rich_rpt_typical-subtyp"/>
</dbReference>
<dbReference type="SUPFAM" id="SSF54236">
    <property type="entry name" value="Ubiquitin-like"/>
    <property type="match status" value="1"/>
</dbReference>
<dbReference type="AlphaFoldDB" id="A0A452XJP8"/>
<accession>A0A452XJP8</accession>
<dbReference type="FunFam" id="3.80.10.10:FF:000882">
    <property type="entry name" value="Tubulin-folding cofactor E"/>
    <property type="match status" value="1"/>
</dbReference>
<dbReference type="PROSITE" id="PS51450">
    <property type="entry name" value="LRR"/>
    <property type="match status" value="4"/>
</dbReference>
<evidence type="ECO:0000256" key="4">
    <source>
        <dbReference type="ARBA" id="ARBA00022614"/>
    </source>
</evidence>
<dbReference type="GO" id="GO:0005737">
    <property type="term" value="C:cytoplasm"/>
    <property type="evidence" value="ECO:0007669"/>
    <property type="project" value="UniProtKB-SubCell"/>
</dbReference>
<reference evidence="10" key="3">
    <citation type="journal article" date="2017" name="Nature">
        <title>Genome sequence of the progenitor of the wheat D genome Aegilops tauschii.</title>
        <authorList>
            <person name="Luo M.C."/>
            <person name="Gu Y.Q."/>
            <person name="Puiu D."/>
            <person name="Wang H."/>
            <person name="Twardziok S.O."/>
            <person name="Deal K.R."/>
            <person name="Huo N."/>
            <person name="Zhu T."/>
            <person name="Wang L."/>
            <person name="Wang Y."/>
            <person name="McGuire P.E."/>
            <person name="Liu S."/>
            <person name="Long H."/>
            <person name="Ramasamy R.K."/>
            <person name="Rodriguez J.C."/>
            <person name="Van S.L."/>
            <person name="Yuan L."/>
            <person name="Wang Z."/>
            <person name="Xia Z."/>
            <person name="Xiao L."/>
            <person name="Anderson O.D."/>
            <person name="Ouyang S."/>
            <person name="Liang Y."/>
            <person name="Zimin A.V."/>
            <person name="Pertea G."/>
            <person name="Qi P."/>
            <person name="Bennetzen J.L."/>
            <person name="Dai X."/>
            <person name="Dawson M.W."/>
            <person name="Muller H.G."/>
            <person name="Kugler K."/>
            <person name="Rivarola-Duarte L."/>
            <person name="Spannagl M."/>
            <person name="Mayer K.F.X."/>
            <person name="Lu F.H."/>
            <person name="Bevan M.W."/>
            <person name="Leroy P."/>
            <person name="Li P."/>
            <person name="You F.M."/>
            <person name="Sun Q."/>
            <person name="Liu Z."/>
            <person name="Lyons E."/>
            <person name="Wicker T."/>
            <person name="Salzberg S.L."/>
            <person name="Devos K.M."/>
            <person name="Dvorak J."/>
        </authorList>
    </citation>
    <scope>NUCLEOTIDE SEQUENCE [LARGE SCALE GENOMIC DNA]</scope>
    <source>
        <strain evidence="10">cv. AL8/78</strain>
    </source>
</reference>
<dbReference type="InterPro" id="IPR000938">
    <property type="entry name" value="CAP-Gly_domain"/>
</dbReference>
<dbReference type="PANTHER" id="PTHR45712:SF22">
    <property type="entry name" value="INSULIN-LIKE GROWTH FACTOR-BINDING PROTEIN COMPLEX ACID LABILE SUBUNIT"/>
    <property type="match status" value="1"/>
</dbReference>
<dbReference type="Gene3D" id="3.80.10.10">
    <property type="entry name" value="Ribonuclease Inhibitor"/>
    <property type="match status" value="2"/>
</dbReference>
<evidence type="ECO:0000256" key="2">
    <source>
        <dbReference type="ARBA" id="ARBA00006286"/>
    </source>
</evidence>
<dbReference type="FunFam" id="2.30.30.190:FF:000016">
    <property type="entry name" value="Tubulin-folding cofactor E"/>
    <property type="match status" value="1"/>
</dbReference>
<dbReference type="SMART" id="SM01052">
    <property type="entry name" value="CAP_GLY"/>
    <property type="match status" value="1"/>
</dbReference>
<dbReference type="Gene3D" id="3.10.20.90">
    <property type="entry name" value="Phosphatidylinositol 3-kinase Catalytic Subunit, Chain A, domain 1"/>
    <property type="match status" value="1"/>
</dbReference>
<dbReference type="Pfam" id="PF01302">
    <property type="entry name" value="CAP_GLY"/>
    <property type="match status" value="1"/>
</dbReference>
<protein>
    <recommendedName>
        <fullName evidence="9">CAP-Gly domain-containing protein</fullName>
    </recommendedName>
</protein>
<evidence type="ECO:0000256" key="8">
    <source>
        <dbReference type="SAM" id="MobiDB-lite"/>
    </source>
</evidence>
<reference evidence="10" key="4">
    <citation type="submission" date="2019-03" db="UniProtKB">
        <authorList>
            <consortium name="EnsemblPlants"/>
        </authorList>
    </citation>
    <scope>IDENTIFICATION</scope>
</reference>
<dbReference type="EnsemblPlants" id="AET1Gv20034000.10">
    <property type="protein sequence ID" value="AET1Gv20034000.10"/>
    <property type="gene ID" value="AET1Gv20034000"/>
</dbReference>
<comment type="similarity">
    <text evidence="2">Belongs to the TBCE family.</text>
</comment>
<keyword evidence="4" id="KW-0433">Leucine-rich repeat</keyword>
<keyword evidence="6" id="KW-0143">Chaperone</keyword>
<reference evidence="11" key="1">
    <citation type="journal article" date="2014" name="Science">
        <title>Ancient hybridizations among the ancestral genomes of bread wheat.</title>
        <authorList>
            <consortium name="International Wheat Genome Sequencing Consortium,"/>
            <person name="Marcussen T."/>
            <person name="Sandve S.R."/>
            <person name="Heier L."/>
            <person name="Spannagl M."/>
            <person name="Pfeifer M."/>
            <person name="Jakobsen K.S."/>
            <person name="Wulff B.B."/>
            <person name="Steuernagel B."/>
            <person name="Mayer K.F."/>
            <person name="Olsen O.A."/>
        </authorList>
    </citation>
    <scope>NUCLEOTIDE SEQUENCE [LARGE SCALE GENOMIC DNA]</scope>
    <source>
        <strain evidence="11">cv. AL8/78</strain>
    </source>
</reference>
<comment type="subcellular location">
    <subcellularLocation>
        <location evidence="1">Cytoplasm</location>
    </subcellularLocation>
</comment>
<dbReference type="InterPro" id="IPR044079">
    <property type="entry name" value="Ubl_TBCE"/>
</dbReference>
<organism evidence="10 11">
    <name type="scientific">Aegilops tauschii subsp. strangulata</name>
    <name type="common">Goatgrass</name>
    <dbReference type="NCBI Taxonomy" id="200361"/>
    <lineage>
        <taxon>Eukaryota</taxon>
        <taxon>Viridiplantae</taxon>
        <taxon>Streptophyta</taxon>
        <taxon>Embryophyta</taxon>
        <taxon>Tracheophyta</taxon>
        <taxon>Spermatophyta</taxon>
        <taxon>Magnoliopsida</taxon>
        <taxon>Liliopsida</taxon>
        <taxon>Poales</taxon>
        <taxon>Poaceae</taxon>
        <taxon>BOP clade</taxon>
        <taxon>Pooideae</taxon>
        <taxon>Triticodae</taxon>
        <taxon>Triticeae</taxon>
        <taxon>Triticinae</taxon>
        <taxon>Aegilops</taxon>
    </lineage>
</organism>
<dbReference type="InterPro" id="IPR032675">
    <property type="entry name" value="LRR_dom_sf"/>
</dbReference>
<dbReference type="Pfam" id="PF14580">
    <property type="entry name" value="LRR_9"/>
    <property type="match status" value="1"/>
</dbReference>
<dbReference type="Proteomes" id="UP000015105">
    <property type="component" value="Chromosome 1D"/>
</dbReference>
<dbReference type="Gramene" id="AET1Gv20034000.10">
    <property type="protein sequence ID" value="AET1Gv20034000.10"/>
    <property type="gene ID" value="AET1Gv20034000"/>
</dbReference>
<dbReference type="FunFam" id="3.10.20.90:FF:000187">
    <property type="entry name" value="Tubulin-folding cofactor E"/>
    <property type="match status" value="1"/>
</dbReference>
<dbReference type="InterPro" id="IPR001611">
    <property type="entry name" value="Leu-rich_rpt"/>
</dbReference>
<name>A0A452XJP8_AEGTS</name>
<dbReference type="SUPFAM" id="SSF74924">
    <property type="entry name" value="Cap-Gly domain"/>
    <property type="match status" value="1"/>
</dbReference>
<dbReference type="InterPro" id="IPR036859">
    <property type="entry name" value="CAP-Gly_dom_sf"/>
</dbReference>
<feature type="region of interest" description="Disordered" evidence="8">
    <location>
        <begin position="1"/>
        <end position="34"/>
    </location>
</feature>
<dbReference type="FunFam" id="3.80.10.10:FF:000752">
    <property type="entry name" value="Tubulin-folding cofactor E"/>
    <property type="match status" value="1"/>
</dbReference>
<keyword evidence="5" id="KW-0677">Repeat</keyword>
<feature type="compositionally biased region" description="Basic residues" evidence="8">
    <location>
        <begin position="1"/>
        <end position="10"/>
    </location>
</feature>